<sequence length="361" mass="41059">MGLLLQKNHLFRLRCEQIRQNDEEKTIFTVLMDHFNTEEFTLFAAALRVNNTIRQFQLCLMSASQPPDQIQVLGNIFQTSTAIKRLILIDPYNHQLQALWQGVLSGQSLDDVALNLHPPASVAGFMEAWTESSTIKSFTFQECHFQKDNVDALCTHLIGSRRNGARFVFHHCIFTVDDKRCIAQALAQSTAHIMFSFCDKDGLDKETATMFGQAVATNKKLQGVAFYELDNDNLHIITQAIEQNHYLTRASISGKRVRFERETEFVEMCKKKVAQSIELNKAGRQFLQESIQRPGGASIEAFWLSSLTKNINKHSLIYSWIRNYPDVFVRVAGLAKEVESKGKRKADIKGKLKAKKPRTMG</sequence>
<dbReference type="Gene3D" id="3.80.10.10">
    <property type="entry name" value="Ribonuclease Inhibitor"/>
    <property type="match status" value="1"/>
</dbReference>
<evidence type="ECO:0000313" key="2">
    <source>
        <dbReference type="EMBL" id="CAB9522196.1"/>
    </source>
</evidence>
<dbReference type="AlphaFoldDB" id="A0A9N8EMS5"/>
<protein>
    <submittedName>
        <fullName evidence="2">Uncharacterized protein</fullName>
    </submittedName>
</protein>
<gene>
    <name evidence="2" type="ORF">SEMRO_1276_G258630.1</name>
</gene>
<evidence type="ECO:0000256" key="1">
    <source>
        <dbReference type="SAM" id="MobiDB-lite"/>
    </source>
</evidence>
<name>A0A9N8EMS5_9STRA</name>
<evidence type="ECO:0000313" key="3">
    <source>
        <dbReference type="Proteomes" id="UP001153069"/>
    </source>
</evidence>
<dbReference type="Proteomes" id="UP001153069">
    <property type="component" value="Unassembled WGS sequence"/>
</dbReference>
<organism evidence="2 3">
    <name type="scientific">Seminavis robusta</name>
    <dbReference type="NCBI Taxonomy" id="568900"/>
    <lineage>
        <taxon>Eukaryota</taxon>
        <taxon>Sar</taxon>
        <taxon>Stramenopiles</taxon>
        <taxon>Ochrophyta</taxon>
        <taxon>Bacillariophyta</taxon>
        <taxon>Bacillariophyceae</taxon>
        <taxon>Bacillariophycidae</taxon>
        <taxon>Naviculales</taxon>
        <taxon>Naviculaceae</taxon>
        <taxon>Seminavis</taxon>
    </lineage>
</organism>
<dbReference type="SUPFAM" id="SSF52047">
    <property type="entry name" value="RNI-like"/>
    <property type="match status" value="1"/>
</dbReference>
<keyword evidence="3" id="KW-1185">Reference proteome</keyword>
<feature type="compositionally biased region" description="Basic residues" evidence="1">
    <location>
        <begin position="351"/>
        <end position="361"/>
    </location>
</feature>
<comment type="caution">
    <text evidence="2">The sequence shown here is derived from an EMBL/GenBank/DDBJ whole genome shotgun (WGS) entry which is preliminary data.</text>
</comment>
<feature type="region of interest" description="Disordered" evidence="1">
    <location>
        <begin position="342"/>
        <end position="361"/>
    </location>
</feature>
<accession>A0A9N8EMS5</accession>
<dbReference type="InterPro" id="IPR032675">
    <property type="entry name" value="LRR_dom_sf"/>
</dbReference>
<reference evidence="2" key="1">
    <citation type="submission" date="2020-06" db="EMBL/GenBank/DDBJ databases">
        <authorList>
            <consortium name="Plant Systems Biology data submission"/>
        </authorList>
    </citation>
    <scope>NUCLEOTIDE SEQUENCE</scope>
    <source>
        <strain evidence="2">D6</strain>
    </source>
</reference>
<proteinExistence type="predicted"/>
<dbReference type="EMBL" id="CAICTM010001274">
    <property type="protein sequence ID" value="CAB9522196.1"/>
    <property type="molecule type" value="Genomic_DNA"/>
</dbReference>